<dbReference type="PANTHER" id="PTHR32552">
    <property type="entry name" value="FERRICHROME IRON RECEPTOR-RELATED"/>
    <property type="match status" value="1"/>
</dbReference>
<gene>
    <name evidence="14" type="ORF">EOD43_13565</name>
</gene>
<reference evidence="14 15" key="1">
    <citation type="submission" date="2019-01" db="EMBL/GenBank/DDBJ databases">
        <authorList>
            <person name="Chen W.-M."/>
        </authorList>
    </citation>
    <scope>NUCLEOTIDE SEQUENCE [LARGE SCALE GENOMIC DNA]</scope>
    <source>
        <strain evidence="14 15">CCP-7</strain>
    </source>
</reference>
<evidence type="ECO:0000256" key="4">
    <source>
        <dbReference type="ARBA" id="ARBA00022496"/>
    </source>
</evidence>
<feature type="chain" id="PRO_5019469475" evidence="12">
    <location>
        <begin position="29"/>
        <end position="793"/>
    </location>
</feature>
<dbReference type="GO" id="GO:0009279">
    <property type="term" value="C:cell outer membrane"/>
    <property type="evidence" value="ECO:0007669"/>
    <property type="project" value="UniProtKB-SubCell"/>
</dbReference>
<accession>A0A437MB69</accession>
<dbReference type="InterPro" id="IPR039426">
    <property type="entry name" value="TonB-dep_rcpt-like"/>
</dbReference>
<feature type="signal peptide" evidence="12">
    <location>
        <begin position="1"/>
        <end position="28"/>
    </location>
</feature>
<comment type="subcellular location">
    <subcellularLocation>
        <location evidence="1 11">Cell outer membrane</location>
        <topology evidence="1 11">Multi-pass membrane protein</topology>
    </subcellularLocation>
</comment>
<keyword evidence="5 11" id="KW-0812">Transmembrane</keyword>
<dbReference type="OrthoDB" id="7518525at2"/>
<name>A0A437MB69_9SPHN</name>
<evidence type="ECO:0000256" key="5">
    <source>
        <dbReference type="ARBA" id="ARBA00022692"/>
    </source>
</evidence>
<keyword evidence="8" id="KW-0798">TonB box</keyword>
<evidence type="ECO:0000256" key="9">
    <source>
        <dbReference type="ARBA" id="ARBA00023136"/>
    </source>
</evidence>
<organism evidence="14 15">
    <name type="scientific">Sphingomonas crocodyli</name>
    <dbReference type="NCBI Taxonomy" id="1979270"/>
    <lineage>
        <taxon>Bacteria</taxon>
        <taxon>Pseudomonadati</taxon>
        <taxon>Pseudomonadota</taxon>
        <taxon>Alphaproteobacteria</taxon>
        <taxon>Sphingomonadales</taxon>
        <taxon>Sphingomonadaceae</taxon>
        <taxon>Sphingomonas</taxon>
    </lineage>
</organism>
<dbReference type="Pfam" id="PF07715">
    <property type="entry name" value="Plug"/>
    <property type="match status" value="1"/>
</dbReference>
<dbReference type="PANTHER" id="PTHR32552:SF81">
    <property type="entry name" value="TONB-DEPENDENT OUTER MEMBRANE RECEPTOR"/>
    <property type="match status" value="1"/>
</dbReference>
<protein>
    <submittedName>
        <fullName evidence="14">TonB-dependent receptor</fullName>
    </submittedName>
</protein>
<dbReference type="PROSITE" id="PS52016">
    <property type="entry name" value="TONB_DEPENDENT_REC_3"/>
    <property type="match status" value="1"/>
</dbReference>
<proteinExistence type="inferred from homology"/>
<evidence type="ECO:0000256" key="12">
    <source>
        <dbReference type="SAM" id="SignalP"/>
    </source>
</evidence>
<dbReference type="SUPFAM" id="SSF56935">
    <property type="entry name" value="Porins"/>
    <property type="match status" value="1"/>
</dbReference>
<keyword evidence="14" id="KW-0675">Receptor</keyword>
<keyword evidence="7" id="KW-0406">Ion transport</keyword>
<evidence type="ECO:0000313" key="15">
    <source>
        <dbReference type="Proteomes" id="UP000282971"/>
    </source>
</evidence>
<evidence type="ECO:0000256" key="2">
    <source>
        <dbReference type="ARBA" id="ARBA00022448"/>
    </source>
</evidence>
<keyword evidence="10 11" id="KW-0998">Cell outer membrane</keyword>
<evidence type="ECO:0000256" key="10">
    <source>
        <dbReference type="ARBA" id="ARBA00023237"/>
    </source>
</evidence>
<keyword evidence="12" id="KW-0732">Signal</keyword>
<keyword evidence="3 11" id="KW-1134">Transmembrane beta strand</keyword>
<comment type="similarity">
    <text evidence="11">Belongs to the TonB-dependent receptor family.</text>
</comment>
<dbReference type="EMBL" id="SACN01000001">
    <property type="protein sequence ID" value="RVT94803.1"/>
    <property type="molecule type" value="Genomic_DNA"/>
</dbReference>
<dbReference type="InterPro" id="IPR036942">
    <property type="entry name" value="Beta-barrel_TonB_sf"/>
</dbReference>
<comment type="caution">
    <text evidence="14">The sequence shown here is derived from an EMBL/GenBank/DDBJ whole genome shotgun (WGS) entry which is preliminary data.</text>
</comment>
<evidence type="ECO:0000256" key="3">
    <source>
        <dbReference type="ARBA" id="ARBA00022452"/>
    </source>
</evidence>
<dbReference type="Proteomes" id="UP000282971">
    <property type="component" value="Unassembled WGS sequence"/>
</dbReference>
<keyword evidence="2 11" id="KW-0813">Transport</keyword>
<keyword evidence="6" id="KW-0408">Iron</keyword>
<keyword evidence="9 11" id="KW-0472">Membrane</keyword>
<dbReference type="InterPro" id="IPR012910">
    <property type="entry name" value="Plug_dom"/>
</dbReference>
<evidence type="ECO:0000256" key="8">
    <source>
        <dbReference type="ARBA" id="ARBA00023077"/>
    </source>
</evidence>
<dbReference type="Gene3D" id="2.40.170.20">
    <property type="entry name" value="TonB-dependent receptor, beta-barrel domain"/>
    <property type="match status" value="1"/>
</dbReference>
<evidence type="ECO:0000256" key="1">
    <source>
        <dbReference type="ARBA" id="ARBA00004571"/>
    </source>
</evidence>
<dbReference type="GO" id="GO:0006826">
    <property type="term" value="P:iron ion transport"/>
    <property type="evidence" value="ECO:0007669"/>
    <property type="project" value="UniProtKB-KW"/>
</dbReference>
<evidence type="ECO:0000259" key="13">
    <source>
        <dbReference type="Pfam" id="PF07715"/>
    </source>
</evidence>
<keyword evidence="4" id="KW-0410">Iron transport</keyword>
<evidence type="ECO:0000256" key="7">
    <source>
        <dbReference type="ARBA" id="ARBA00023065"/>
    </source>
</evidence>
<keyword evidence="15" id="KW-1185">Reference proteome</keyword>
<evidence type="ECO:0000256" key="6">
    <source>
        <dbReference type="ARBA" id="ARBA00023004"/>
    </source>
</evidence>
<feature type="domain" description="TonB-dependent receptor plug" evidence="13">
    <location>
        <begin position="53"/>
        <end position="162"/>
    </location>
</feature>
<dbReference type="AlphaFoldDB" id="A0A437MB69"/>
<evidence type="ECO:0000313" key="14">
    <source>
        <dbReference type="EMBL" id="RVT94803.1"/>
    </source>
</evidence>
<evidence type="ECO:0000256" key="11">
    <source>
        <dbReference type="PROSITE-ProRule" id="PRU01360"/>
    </source>
</evidence>
<sequence length="793" mass="86206">MREGMRGWRACAFLTSASLLAIGSAASAQDVAPQATSGLEDIVVTAQKREQNLQDVPVSITAISENALVANRIVNIQDLNSAAPNLTIRQATGGTLYASYTIRGLYAQGALTGQDRGVALYIDGVYLGNANGAIFELADISRIEVLRGPQGTLFGRNATGGAISLITRDPSGDFGVRQELSYGNRNYIRSKTRVDLPAWGPLAVSATYTHSEQRGDTRNLGAGTKWDYTAATGGRTGILTSPKWLGSNNTEAVAFSAKLEASDNLDISYKFDFTQNNYTPYANGQAYLPAAGLGAIYNAPGRVVNPSPVTTKRPDGVNNWFTTPSQQTSYGHNLTLVYRLNDEITFKNILARRYNKIDPHSFQFDGLGGILAAPNATTLPLLISVISNGNTQKQWSNESQINIDTDWFKLTAGYFHFHDNNKVDQFLGVRASASGIVAPNYVIPLPPANLPAGAPTCPLGVVRAGCPGQQVVPGISIVNSDAFFVQPEFKILDNLDLVLGARLTIDRKKGAFRGLAFAPYRNSKPTYLAGLNYKFDDDTLIYGKYVTGYISGGNYFGIEYGEETSSSWEAGFKTELFDRRLRSNLALFSVKYGNLQQTLAGQQVGRPDLSSIVLNAGNAKAKGFEWENTLVPVDGLTLTASVGYTDFNYVDGTLNASQFPAGQRPRAVYRPKWSLNTAIEYLTPPVFGDAQLLARVDANYKTREYFRSVDNPTLLAAPDPGYLAGTEVGPRWLANARLALRGVEVAGSKVEIGLWGKNIFNNKDLTYVSGIYTFNPATYERERSYGIDLNFQF</sequence>